<evidence type="ECO:0000313" key="2">
    <source>
        <dbReference type="Proteomes" id="UP000199455"/>
    </source>
</evidence>
<proteinExistence type="predicted"/>
<dbReference type="AlphaFoldDB" id="A0A1G6RXX8"/>
<organism evidence="1 2">
    <name type="scientific">Pedobacter soli</name>
    <dbReference type="NCBI Taxonomy" id="390242"/>
    <lineage>
        <taxon>Bacteria</taxon>
        <taxon>Pseudomonadati</taxon>
        <taxon>Bacteroidota</taxon>
        <taxon>Sphingobacteriia</taxon>
        <taxon>Sphingobacteriales</taxon>
        <taxon>Sphingobacteriaceae</taxon>
        <taxon>Pedobacter</taxon>
    </lineage>
</organism>
<keyword evidence="2" id="KW-1185">Reference proteome</keyword>
<protein>
    <submittedName>
        <fullName evidence="1">Uncharacterized protein</fullName>
    </submittedName>
</protein>
<gene>
    <name evidence="1" type="ORF">SAMN04488024_10488</name>
</gene>
<sequence>MQELSMSLQIDLMELKARYSFIMEELDALFADAYLSKIGAKQKLADEMLREIERILSKAE</sequence>
<accession>A0A1G6RXX8</accession>
<evidence type="ECO:0000313" key="1">
    <source>
        <dbReference type="EMBL" id="SDD09522.1"/>
    </source>
</evidence>
<reference evidence="2" key="1">
    <citation type="submission" date="2016-10" db="EMBL/GenBank/DDBJ databases">
        <authorList>
            <person name="Varghese N."/>
            <person name="Submissions S."/>
        </authorList>
    </citation>
    <scope>NUCLEOTIDE SEQUENCE [LARGE SCALE GENOMIC DNA]</scope>
    <source>
        <strain evidence="2">DSM 18609</strain>
    </source>
</reference>
<dbReference type="EMBL" id="FMZH01000004">
    <property type="protein sequence ID" value="SDD09522.1"/>
    <property type="molecule type" value="Genomic_DNA"/>
</dbReference>
<name>A0A1G6RXX8_9SPHI</name>
<dbReference type="STRING" id="390242.SAMN04488024_10488"/>
<dbReference type="Proteomes" id="UP000199455">
    <property type="component" value="Unassembled WGS sequence"/>
</dbReference>